<dbReference type="InterPro" id="IPR036650">
    <property type="entry name" value="CAT_RNA-bd_dom_sf"/>
</dbReference>
<evidence type="ECO:0000313" key="4">
    <source>
        <dbReference type="Proteomes" id="UP000641206"/>
    </source>
</evidence>
<dbReference type="InterPro" id="IPR036634">
    <property type="entry name" value="PRD_sf"/>
</dbReference>
<organism evidence="3 4">
    <name type="scientific">Oceanobacillus neutriphilus</name>
    <dbReference type="NCBI Taxonomy" id="531815"/>
    <lineage>
        <taxon>Bacteria</taxon>
        <taxon>Bacillati</taxon>
        <taxon>Bacillota</taxon>
        <taxon>Bacilli</taxon>
        <taxon>Bacillales</taxon>
        <taxon>Bacillaceae</taxon>
        <taxon>Oceanobacillus</taxon>
    </lineage>
</organism>
<name>A0ABQ2NR64_9BACI</name>
<evidence type="ECO:0000256" key="1">
    <source>
        <dbReference type="ARBA" id="ARBA00022737"/>
    </source>
</evidence>
<keyword evidence="4" id="KW-1185">Reference proteome</keyword>
<dbReference type="InterPro" id="IPR004341">
    <property type="entry name" value="CAT_RNA-bd_dom"/>
</dbReference>
<comment type="caution">
    <text evidence="3">The sequence shown here is derived from an EMBL/GenBank/DDBJ whole genome shotgun (WGS) entry which is preliminary data.</text>
</comment>
<protein>
    <submittedName>
        <fullName evidence="3">Transcriptional antiterminator</fullName>
    </submittedName>
</protein>
<dbReference type="InterPro" id="IPR050661">
    <property type="entry name" value="BglG_antiterminators"/>
</dbReference>
<dbReference type="Pfam" id="PF00874">
    <property type="entry name" value="PRD"/>
    <property type="match status" value="2"/>
</dbReference>
<proteinExistence type="predicted"/>
<keyword evidence="1" id="KW-0677">Repeat</keyword>
<evidence type="ECO:0000259" key="2">
    <source>
        <dbReference type="PROSITE" id="PS51372"/>
    </source>
</evidence>
<dbReference type="PANTHER" id="PTHR30185">
    <property type="entry name" value="CRYPTIC BETA-GLUCOSIDE BGL OPERON ANTITERMINATOR"/>
    <property type="match status" value="1"/>
</dbReference>
<sequence length="279" mass="32723">MQVVKVFNNNVVLVKNKYDLEEIVMGKGVGFGKFPGDKIEEQKIEKQFASKVKDKDMVPDFEEILKRVDYLDITLASEIFSLFEKRISKKVSETSLLDMADHINFMLKRAKEGASFRTPLEWELKEIYPLEYEISLEAVKLLNEKTGIYIPDMEAAFITLHYVNATSGESRMEETILISKILQNILNIIKYHYGKEFNEATVHFRRFITHIRYFVKRQLAKENVSVQSSTLLSVIKLQYKNDYQCAEKIKNYLDEKYNWSISKDELMYLTLHLNRLSSE</sequence>
<dbReference type="EMBL" id="BMLW01000002">
    <property type="protein sequence ID" value="GGP08587.1"/>
    <property type="molecule type" value="Genomic_DNA"/>
</dbReference>
<dbReference type="PANTHER" id="PTHR30185:SF15">
    <property type="entry name" value="CRYPTIC BETA-GLUCOSIDE BGL OPERON ANTITERMINATOR"/>
    <property type="match status" value="1"/>
</dbReference>
<dbReference type="Gene3D" id="1.10.1790.10">
    <property type="entry name" value="PRD domain"/>
    <property type="match status" value="2"/>
</dbReference>
<dbReference type="Gene3D" id="2.30.24.10">
    <property type="entry name" value="CAT RNA-binding domain"/>
    <property type="match status" value="1"/>
</dbReference>
<dbReference type="RefSeq" id="WP_188733332.1">
    <property type="nucleotide sequence ID" value="NZ_BMLW01000002.1"/>
</dbReference>
<feature type="domain" description="PRD" evidence="2">
    <location>
        <begin position="67"/>
        <end position="172"/>
    </location>
</feature>
<reference evidence="4" key="1">
    <citation type="journal article" date="2019" name="Int. J. Syst. Evol. Microbiol.">
        <title>The Global Catalogue of Microorganisms (GCM) 10K type strain sequencing project: providing services to taxonomists for standard genome sequencing and annotation.</title>
        <authorList>
            <consortium name="The Broad Institute Genomics Platform"/>
            <consortium name="The Broad Institute Genome Sequencing Center for Infectious Disease"/>
            <person name="Wu L."/>
            <person name="Ma J."/>
        </authorList>
    </citation>
    <scope>NUCLEOTIDE SEQUENCE [LARGE SCALE GENOMIC DNA]</scope>
    <source>
        <strain evidence="4">CGMCC 1.7693</strain>
    </source>
</reference>
<dbReference type="SUPFAM" id="SSF50151">
    <property type="entry name" value="SacY-like RNA-binding domain"/>
    <property type="match status" value="1"/>
</dbReference>
<gene>
    <name evidence="3" type="primary">bglG</name>
    <name evidence="3" type="ORF">GCM10011346_09220</name>
</gene>
<dbReference type="SUPFAM" id="SSF63520">
    <property type="entry name" value="PTS-regulatory domain, PRD"/>
    <property type="match status" value="2"/>
</dbReference>
<dbReference type="InterPro" id="IPR011608">
    <property type="entry name" value="PRD"/>
</dbReference>
<dbReference type="PROSITE" id="PS51372">
    <property type="entry name" value="PRD_2"/>
    <property type="match status" value="2"/>
</dbReference>
<dbReference type="Pfam" id="PF03123">
    <property type="entry name" value="CAT_RBD"/>
    <property type="match status" value="1"/>
</dbReference>
<feature type="domain" description="PRD" evidence="2">
    <location>
        <begin position="173"/>
        <end position="279"/>
    </location>
</feature>
<evidence type="ECO:0000313" key="3">
    <source>
        <dbReference type="EMBL" id="GGP08587.1"/>
    </source>
</evidence>
<dbReference type="Proteomes" id="UP000641206">
    <property type="component" value="Unassembled WGS sequence"/>
</dbReference>
<accession>A0ABQ2NR64</accession>
<dbReference type="SMART" id="SM01061">
    <property type="entry name" value="CAT_RBD"/>
    <property type="match status" value="1"/>
</dbReference>